<dbReference type="InterPro" id="IPR016039">
    <property type="entry name" value="Thiolase-like"/>
</dbReference>
<evidence type="ECO:0000256" key="1">
    <source>
        <dbReference type="ARBA" id="ARBA00007061"/>
    </source>
</evidence>
<feature type="binding site" evidence="4">
    <location>
        <position position="143"/>
    </location>
    <ligand>
        <name>(3S)-3-hydroxy-3-methylglutaryl-CoA</name>
        <dbReference type="ChEBI" id="CHEBI:43074"/>
    </ligand>
</feature>
<organism evidence="7 8">
    <name type="scientific">Mammaliicoccus lentus</name>
    <name type="common">Staphylococcus lentus</name>
    <dbReference type="NCBI Taxonomy" id="42858"/>
    <lineage>
        <taxon>Bacteria</taxon>
        <taxon>Bacillati</taxon>
        <taxon>Bacillota</taxon>
        <taxon>Bacilli</taxon>
        <taxon>Bacillales</taxon>
        <taxon>Staphylococcaceae</taxon>
        <taxon>Mammaliicoccus</taxon>
    </lineage>
</organism>
<dbReference type="PANTHER" id="PTHR43323:SF2">
    <property type="entry name" value="HYDROXYMETHYLGLUTARYL-COA SYNTHASE"/>
    <property type="match status" value="1"/>
</dbReference>
<evidence type="ECO:0000313" key="8">
    <source>
        <dbReference type="Proteomes" id="UP001223261"/>
    </source>
</evidence>
<dbReference type="Gene3D" id="3.40.47.10">
    <property type="match status" value="2"/>
</dbReference>
<dbReference type="EC" id="2.3.3.10" evidence="7"/>
<sequence length="392" mass="44320">MIIGIDKLDFYIPNFYVSMTDLAKARQIEPEKFTIGIGQTKMAVNPVSQDIISMGVNAAQNMLTEEDKKDIEMVVVATESGVDHSKAASIEIHNMLNIQPFARCIEMKEACYSATAAIQLAKDFLSNRPDKKVLVIASDIARYGLNSGGEPTQGAGAVAMLISHNPRILTLNDDSVAHTTNVYDFWRPTSEKYPVVDGALSKDAYIDSFNTLWNEYTKRTKYGLNDFESFCFHVPFTKMGQKAFKTILSENVEDSTKNRLMDAYQDSVNYNRDVGNIYTGSLYLSLISLLENHEFKGDQKICLFSYGSGAVGEIFSGSLVPGYEKMLDKERHLDMLKSRKELTVEEYEHFFNRFDNGEFDLEQELTQDPYTKVYLDSIEGHIRNYKQQGNES</sequence>
<evidence type="ECO:0000259" key="5">
    <source>
        <dbReference type="Pfam" id="PF01154"/>
    </source>
</evidence>
<evidence type="ECO:0000256" key="4">
    <source>
        <dbReference type="PIRSR" id="PIRSR611554-2"/>
    </source>
</evidence>
<dbReference type="EMBL" id="CP118848">
    <property type="protein sequence ID" value="WHI59853.1"/>
    <property type="molecule type" value="Genomic_DNA"/>
</dbReference>
<dbReference type="RefSeq" id="WP_282862115.1">
    <property type="nucleotide sequence ID" value="NZ_CP118848.1"/>
</dbReference>
<feature type="binding site" evidence="4">
    <location>
        <position position="148"/>
    </location>
    <ligand>
        <name>substrate</name>
    </ligand>
</feature>
<dbReference type="AlphaFoldDB" id="A0AAX3W3C5"/>
<dbReference type="CDD" id="cd00827">
    <property type="entry name" value="init_cond_enzymes"/>
    <property type="match status" value="1"/>
</dbReference>
<dbReference type="Proteomes" id="UP001223261">
    <property type="component" value="Chromosome"/>
</dbReference>
<dbReference type="Pfam" id="PF08540">
    <property type="entry name" value="HMG_CoA_synt_C"/>
    <property type="match status" value="1"/>
</dbReference>
<feature type="active site" description="Proton donor/acceptor" evidence="3">
    <location>
        <position position="79"/>
    </location>
</feature>
<feature type="active site" description="Acyl-thioester intermediate" evidence="3">
    <location>
        <position position="111"/>
    </location>
</feature>
<dbReference type="InterPro" id="IPR013746">
    <property type="entry name" value="HMG_CoA_synt_C_dom"/>
</dbReference>
<evidence type="ECO:0000256" key="2">
    <source>
        <dbReference type="ARBA" id="ARBA00022679"/>
    </source>
</evidence>
<feature type="domain" description="Hydroxymethylglutaryl-coenzyme A synthase N-terminal" evidence="5">
    <location>
        <begin position="3"/>
        <end position="164"/>
    </location>
</feature>
<evidence type="ECO:0000313" key="7">
    <source>
        <dbReference type="EMBL" id="WHI59853.1"/>
    </source>
</evidence>
<feature type="binding site" evidence="4">
    <location>
        <position position="242"/>
    </location>
    <ligand>
        <name>(3S)-3-hydroxy-3-methylglutaryl-CoA</name>
        <dbReference type="ChEBI" id="CHEBI:43074"/>
    </ligand>
</feature>
<feature type="active site" description="Proton donor/acceptor" evidence="3">
    <location>
        <position position="233"/>
    </location>
</feature>
<dbReference type="InterPro" id="IPR013528">
    <property type="entry name" value="HMG_CoA_synth_N"/>
</dbReference>
<protein>
    <submittedName>
        <fullName evidence="7">Hydroxymethylglutaryl-CoA synthase</fullName>
        <ecNumber evidence="7">2.3.3.10</ecNumber>
    </submittedName>
</protein>
<evidence type="ECO:0000256" key="3">
    <source>
        <dbReference type="PIRSR" id="PIRSR611554-1"/>
    </source>
</evidence>
<dbReference type="Pfam" id="PF01154">
    <property type="entry name" value="HMG_CoA_synt_N"/>
    <property type="match status" value="1"/>
</dbReference>
<name>A0AAX3W3C5_MAMLE</name>
<evidence type="ECO:0000259" key="6">
    <source>
        <dbReference type="Pfam" id="PF08540"/>
    </source>
</evidence>
<dbReference type="SUPFAM" id="SSF53901">
    <property type="entry name" value="Thiolase-like"/>
    <property type="match status" value="2"/>
</dbReference>
<dbReference type="InterPro" id="IPR011554">
    <property type="entry name" value="HMG_CoA_synthase_prok"/>
</dbReference>
<keyword evidence="2 7" id="KW-0808">Transferase</keyword>
<reference evidence="7" key="1">
    <citation type="journal article" date="2023" name="Antibiotics">
        <title>Prevalence and Molecular Characterization of Methicillin-Resistant Staphylococci (MRS) and Mammaliicocci (MRM) in Dromedary Camels from Algeria: First Detection of SCCmec-mecC Hybrid in Methicillin-Resistant Mammaliicoccus lentus.</title>
        <authorList>
            <person name="Belhout C."/>
            <person name="Boyen F."/>
            <person name="Vereecke N."/>
            <person name="Theuns S."/>
            <person name="Taibi N."/>
            <person name="Stegger M."/>
            <person name="de la Fe-Rodriguez P.Y."/>
            <person name="Bouayad L."/>
            <person name="Elgroud R."/>
            <person name="Butaye P."/>
        </authorList>
    </citation>
    <scope>NUCLEOTIDE SEQUENCE</scope>
    <source>
        <strain evidence="7">7048</strain>
    </source>
</reference>
<dbReference type="NCBIfam" id="TIGR01835">
    <property type="entry name" value="HMG-CoA-S_prok"/>
    <property type="match status" value="1"/>
</dbReference>
<gene>
    <name evidence="7" type="ORF">PYH69_14295</name>
</gene>
<proteinExistence type="inferred from homology"/>
<keyword evidence="7" id="KW-0012">Acyltransferase</keyword>
<feature type="binding site" evidence="4">
    <location>
        <position position="276"/>
    </location>
    <ligand>
        <name>(3S)-3-hydroxy-3-methylglutaryl-CoA</name>
        <dbReference type="ChEBI" id="CHEBI:43074"/>
    </ligand>
</feature>
<feature type="domain" description="Hydroxymethylglutaryl-coenzyme A synthase C-terminal" evidence="6">
    <location>
        <begin position="177"/>
        <end position="257"/>
    </location>
</feature>
<dbReference type="GO" id="GO:0006084">
    <property type="term" value="P:acetyl-CoA metabolic process"/>
    <property type="evidence" value="ECO:0007669"/>
    <property type="project" value="InterPro"/>
</dbReference>
<accession>A0AAX3W3C5</accession>
<dbReference type="PANTHER" id="PTHR43323">
    <property type="entry name" value="3-HYDROXY-3-METHYLGLUTARYL COENZYME A SYNTHASE"/>
    <property type="match status" value="1"/>
</dbReference>
<dbReference type="GO" id="GO:0004421">
    <property type="term" value="F:hydroxymethylglutaryl-CoA synthase activity"/>
    <property type="evidence" value="ECO:0007669"/>
    <property type="project" value="UniProtKB-EC"/>
</dbReference>
<comment type="similarity">
    <text evidence="1">Belongs to the thiolase-like superfamily. HMG-CoA synthase family.</text>
</comment>